<name>A0A1Q2HSG8_9BACT</name>
<dbReference type="Pfam" id="PF00975">
    <property type="entry name" value="Thioesterase"/>
    <property type="match status" value="1"/>
</dbReference>
<dbReference type="Pfam" id="PF00501">
    <property type="entry name" value="AMP-binding"/>
    <property type="match status" value="1"/>
</dbReference>
<dbReference type="InterPro" id="IPR001031">
    <property type="entry name" value="Thioesterase"/>
</dbReference>
<dbReference type="SUPFAM" id="SSF53474">
    <property type="entry name" value="alpha/beta-Hydrolases"/>
    <property type="match status" value="1"/>
</dbReference>
<dbReference type="Pfam" id="PF00550">
    <property type="entry name" value="PP-binding"/>
    <property type="match status" value="1"/>
</dbReference>
<dbReference type="Gene3D" id="3.40.50.12780">
    <property type="entry name" value="N-terminal domain of ligase-like"/>
    <property type="match status" value="1"/>
</dbReference>
<dbReference type="InterPro" id="IPR036736">
    <property type="entry name" value="ACP-like_sf"/>
</dbReference>
<dbReference type="Gene3D" id="3.40.50.1820">
    <property type="entry name" value="alpha/beta hydrolase"/>
    <property type="match status" value="1"/>
</dbReference>
<dbReference type="KEGG" id="pbu:L21SP3_02231"/>
<sequence>MTNFESYAEAQQSSQKSTLNVTERVTEAAGLFPDKTAVSDENHSIIFSELILISDVLAEKLLAKNIQLEQKVGISCGKSVEAVVSAFAVMKVGAAYVPLDADYPDERLIYIAENSCMNIIFCVKGNAPMWAEGFEVIEIDIEQILKSEPPEEHISFNCSPTSLAYSMYTSGSTGTPKGVEIEHRNLNQEIDWNIEFHKLTSKDVASLVSSFSFDVSVSEIWSTLSVGARLCIAPPSAVYVPQNMIDWMCRKGITVGLVGTPVAEKIIRMQWPDECSLRTMRTMGDRLRVRPLPNLPFNLYNEYGPTECTVTVTAGLVSSEDDGKYPHIGSEVGDCVIHILDDELNPVKEGEEGELCISGDCVARGYAGMPEKTAEVFVPDPIIKGNRMYRTGDVAKRRPDGNIDYVGRRDLQVQIRGFRVELSEIEKFVLDSENVNSAAVVASEEEDGIRLYCFAEPKAKPFSVESLTDFLASKLPTYMRPSGYYVLEEMPLNVNGKIDRKKLFADVVENRIEAHSRTDQIVMPRNPMEEVLWETWKKILRREDFGIYENFFDLGGHSLMAIKMETLLSKRGLALDFEKVIKYPVIAQLAAFLEFKVDGAENSDEKCIVSLNKGEKGRPPIYFLHSTSGDILAYANIVHELGEDQPCFGFQSIGLWHIDQADKTIEQMAARYVKLLNDIQPEGKFALVGWCFGGWIAYEMARIFKKQGRNVSILALIDAPAKLAGGKK</sequence>
<evidence type="ECO:0000313" key="3">
    <source>
        <dbReference type="Proteomes" id="UP000188273"/>
    </source>
</evidence>
<dbReference type="InterPro" id="IPR010071">
    <property type="entry name" value="AA_adenyl_dom"/>
</dbReference>
<dbReference type="EMBL" id="CP019633">
    <property type="protein sequence ID" value="AQQ10399.1"/>
    <property type="molecule type" value="Genomic_DNA"/>
</dbReference>
<organism evidence="2 3">
    <name type="scientific">Sedimentisphaera cyanobacteriorum</name>
    <dbReference type="NCBI Taxonomy" id="1940790"/>
    <lineage>
        <taxon>Bacteria</taxon>
        <taxon>Pseudomonadati</taxon>
        <taxon>Planctomycetota</taxon>
        <taxon>Phycisphaerae</taxon>
        <taxon>Sedimentisphaerales</taxon>
        <taxon>Sedimentisphaeraceae</taxon>
        <taxon>Sedimentisphaera</taxon>
    </lineage>
</organism>
<dbReference type="InterPro" id="IPR025110">
    <property type="entry name" value="AMP-bd_C"/>
</dbReference>
<dbReference type="InterPro" id="IPR042099">
    <property type="entry name" value="ANL_N_sf"/>
</dbReference>
<dbReference type="InterPro" id="IPR000873">
    <property type="entry name" value="AMP-dep_synth/lig_dom"/>
</dbReference>
<dbReference type="Gene3D" id="1.10.1200.10">
    <property type="entry name" value="ACP-like"/>
    <property type="match status" value="1"/>
</dbReference>
<dbReference type="InterPro" id="IPR009081">
    <property type="entry name" value="PP-bd_ACP"/>
</dbReference>
<reference evidence="3" key="1">
    <citation type="submission" date="2017-02" db="EMBL/GenBank/DDBJ databases">
        <title>Comparative genomics and description of representatives of a novel lineage of planctomycetes thriving in anoxic sediments.</title>
        <authorList>
            <person name="Spring S."/>
            <person name="Bunk B."/>
            <person name="Sproer C."/>
            <person name="Klenk H.-P."/>
        </authorList>
    </citation>
    <scope>NUCLEOTIDE SEQUENCE [LARGE SCALE GENOMIC DNA]</scope>
    <source>
        <strain evidence="3">L21-RPul-D3</strain>
    </source>
</reference>
<dbReference type="Proteomes" id="UP000188273">
    <property type="component" value="Chromosome"/>
</dbReference>
<dbReference type="GO" id="GO:0044550">
    <property type="term" value="P:secondary metabolite biosynthetic process"/>
    <property type="evidence" value="ECO:0007669"/>
    <property type="project" value="TreeGrafter"/>
</dbReference>
<dbReference type="SUPFAM" id="SSF56801">
    <property type="entry name" value="Acetyl-CoA synthetase-like"/>
    <property type="match status" value="1"/>
</dbReference>
<dbReference type="PROSITE" id="PS50075">
    <property type="entry name" value="CARRIER"/>
    <property type="match status" value="1"/>
</dbReference>
<dbReference type="PANTHER" id="PTHR45527:SF1">
    <property type="entry name" value="FATTY ACID SYNTHASE"/>
    <property type="match status" value="1"/>
</dbReference>
<gene>
    <name evidence="2" type="primary">dhbF</name>
    <name evidence="2" type="ORF">L21SP3_02231</name>
</gene>
<dbReference type="GO" id="GO:0043041">
    <property type="term" value="P:amino acid activation for nonribosomal peptide biosynthetic process"/>
    <property type="evidence" value="ECO:0007669"/>
    <property type="project" value="TreeGrafter"/>
</dbReference>
<dbReference type="Pfam" id="PF13193">
    <property type="entry name" value="AMP-binding_C"/>
    <property type="match status" value="1"/>
</dbReference>
<dbReference type="GO" id="GO:0031177">
    <property type="term" value="F:phosphopantetheine binding"/>
    <property type="evidence" value="ECO:0007669"/>
    <property type="project" value="TreeGrafter"/>
</dbReference>
<dbReference type="SUPFAM" id="SSF47336">
    <property type="entry name" value="ACP-like"/>
    <property type="match status" value="1"/>
</dbReference>
<evidence type="ECO:0000259" key="1">
    <source>
        <dbReference type="PROSITE" id="PS50075"/>
    </source>
</evidence>
<dbReference type="InterPro" id="IPR045851">
    <property type="entry name" value="AMP-bd_C_sf"/>
</dbReference>
<dbReference type="Gene3D" id="3.30.300.30">
    <property type="match status" value="1"/>
</dbReference>
<evidence type="ECO:0000313" key="2">
    <source>
        <dbReference type="EMBL" id="AQQ10399.1"/>
    </source>
</evidence>
<accession>A0A1Q2HSG8</accession>
<dbReference type="AlphaFoldDB" id="A0A1Q2HSG8"/>
<dbReference type="NCBIfam" id="TIGR01733">
    <property type="entry name" value="AA-adenyl-dom"/>
    <property type="match status" value="1"/>
</dbReference>
<dbReference type="STRING" id="1940790.L21SP3_02231"/>
<dbReference type="GO" id="GO:0005737">
    <property type="term" value="C:cytoplasm"/>
    <property type="evidence" value="ECO:0007669"/>
    <property type="project" value="TreeGrafter"/>
</dbReference>
<dbReference type="CDD" id="cd05930">
    <property type="entry name" value="A_NRPS"/>
    <property type="match status" value="1"/>
</dbReference>
<feature type="domain" description="Carrier" evidence="1">
    <location>
        <begin position="523"/>
        <end position="597"/>
    </location>
</feature>
<dbReference type="InterPro" id="IPR029058">
    <property type="entry name" value="AB_hydrolase_fold"/>
</dbReference>
<dbReference type="RefSeq" id="WP_077541567.1">
    <property type="nucleotide sequence ID" value="NZ_CP019633.1"/>
</dbReference>
<protein>
    <submittedName>
        <fullName evidence="2">Dimodular nonribosomal peptide synthase</fullName>
    </submittedName>
</protein>
<dbReference type="PANTHER" id="PTHR45527">
    <property type="entry name" value="NONRIBOSOMAL PEPTIDE SYNTHETASE"/>
    <property type="match status" value="1"/>
</dbReference>
<keyword evidence="3" id="KW-1185">Reference proteome</keyword>
<proteinExistence type="predicted"/>
<dbReference type="OrthoDB" id="9778383at2"/>